<dbReference type="AlphaFoldDB" id="A0A2K9NPU1"/>
<dbReference type="RefSeq" id="WP_102242818.1">
    <property type="nucleotide sequence ID" value="NZ_CP025704.1"/>
</dbReference>
<name>A0A2K9NPU1_BACTC</name>
<dbReference type="Gene3D" id="2.40.170.10">
    <property type="entry name" value="Porin, LamB type"/>
    <property type="match status" value="1"/>
</dbReference>
<protein>
    <submittedName>
        <fullName evidence="10">Uncharacterized protein</fullName>
    </submittedName>
</protein>
<evidence type="ECO:0000256" key="6">
    <source>
        <dbReference type="ARBA" id="ARBA00023065"/>
    </source>
</evidence>
<dbReference type="InterPro" id="IPR003192">
    <property type="entry name" value="Porin_LamB"/>
</dbReference>
<evidence type="ECO:0000256" key="9">
    <source>
        <dbReference type="ARBA" id="ARBA00023237"/>
    </source>
</evidence>
<evidence type="ECO:0000256" key="4">
    <source>
        <dbReference type="ARBA" id="ARBA00022452"/>
    </source>
</evidence>
<dbReference type="GO" id="GO:0015144">
    <property type="term" value="F:carbohydrate transmembrane transporter activity"/>
    <property type="evidence" value="ECO:0007669"/>
    <property type="project" value="TreeGrafter"/>
</dbReference>
<evidence type="ECO:0000313" key="10">
    <source>
        <dbReference type="EMBL" id="AUN97523.1"/>
    </source>
</evidence>
<dbReference type="PANTHER" id="PTHR38762:SF1">
    <property type="entry name" value="CRYPTIC OUTER MEMBRANE PORIN BGLH-RELATED"/>
    <property type="match status" value="1"/>
</dbReference>
<dbReference type="InterPro" id="IPR050286">
    <property type="entry name" value="G_neg_Bact_CarbUptk_Porin"/>
</dbReference>
<evidence type="ECO:0000256" key="7">
    <source>
        <dbReference type="ARBA" id="ARBA00023114"/>
    </source>
</evidence>
<keyword evidence="5" id="KW-0812">Transmembrane</keyword>
<proteinExistence type="inferred from homology"/>
<dbReference type="OrthoDB" id="106611at2"/>
<evidence type="ECO:0000256" key="1">
    <source>
        <dbReference type="ARBA" id="ARBA00004571"/>
    </source>
</evidence>
<gene>
    <name evidence="10" type="ORF">C0V70_05230</name>
</gene>
<dbReference type="GO" id="GO:0015288">
    <property type="term" value="F:porin activity"/>
    <property type="evidence" value="ECO:0007669"/>
    <property type="project" value="UniProtKB-KW"/>
</dbReference>
<keyword evidence="11" id="KW-1185">Reference proteome</keyword>
<dbReference type="GO" id="GO:0015774">
    <property type="term" value="P:polysaccharide transport"/>
    <property type="evidence" value="ECO:0007669"/>
    <property type="project" value="TreeGrafter"/>
</dbReference>
<reference evidence="10 11" key="1">
    <citation type="submission" date="2018-01" db="EMBL/GenBank/DDBJ databases">
        <title>Complete genome sequence of Bacteriovorax stolpii DSM12778.</title>
        <authorList>
            <person name="Tang B."/>
            <person name="Chang J."/>
        </authorList>
    </citation>
    <scope>NUCLEOTIDE SEQUENCE [LARGE SCALE GENOMIC DNA]</scope>
    <source>
        <strain evidence="10 11">DSM 12778</strain>
    </source>
</reference>
<keyword evidence="3" id="KW-0813">Transport</keyword>
<comment type="similarity">
    <text evidence="2">Belongs to the porin LamB (TC 1.B.3) family.</text>
</comment>
<dbReference type="EMBL" id="CP025704">
    <property type="protein sequence ID" value="AUN97523.1"/>
    <property type="molecule type" value="Genomic_DNA"/>
</dbReference>
<keyword evidence="7" id="KW-0626">Porin</keyword>
<evidence type="ECO:0000313" key="11">
    <source>
        <dbReference type="Proteomes" id="UP000235584"/>
    </source>
</evidence>
<evidence type="ECO:0000256" key="5">
    <source>
        <dbReference type="ARBA" id="ARBA00022692"/>
    </source>
</evidence>
<comment type="subcellular location">
    <subcellularLocation>
        <location evidence="1">Cell outer membrane</location>
        <topology evidence="1">Multi-pass membrane protein</topology>
    </subcellularLocation>
</comment>
<accession>A0A2K9NPU1</accession>
<dbReference type="GO" id="GO:0009279">
    <property type="term" value="C:cell outer membrane"/>
    <property type="evidence" value="ECO:0007669"/>
    <property type="project" value="UniProtKB-SubCell"/>
</dbReference>
<dbReference type="GO" id="GO:0046930">
    <property type="term" value="C:pore complex"/>
    <property type="evidence" value="ECO:0007669"/>
    <property type="project" value="UniProtKB-KW"/>
</dbReference>
<dbReference type="PANTHER" id="PTHR38762">
    <property type="entry name" value="CRYPTIC OUTER MEMBRANE PORIN BGLH-RELATED"/>
    <property type="match status" value="1"/>
</dbReference>
<organism evidence="10 11">
    <name type="scientific">Bacteriovorax stolpii</name>
    <name type="common">Bdellovibrio stolpii</name>
    <dbReference type="NCBI Taxonomy" id="960"/>
    <lineage>
        <taxon>Bacteria</taxon>
        <taxon>Pseudomonadati</taxon>
        <taxon>Bdellovibrionota</taxon>
        <taxon>Bacteriovoracia</taxon>
        <taxon>Bacteriovoracales</taxon>
        <taxon>Bacteriovoracaceae</taxon>
        <taxon>Bacteriovorax</taxon>
    </lineage>
</organism>
<evidence type="ECO:0000256" key="2">
    <source>
        <dbReference type="ARBA" id="ARBA00007055"/>
    </source>
</evidence>
<keyword evidence="8" id="KW-0472">Membrane</keyword>
<evidence type="ECO:0000256" key="8">
    <source>
        <dbReference type="ARBA" id="ARBA00023136"/>
    </source>
</evidence>
<dbReference type="GO" id="GO:0006811">
    <property type="term" value="P:monoatomic ion transport"/>
    <property type="evidence" value="ECO:0007669"/>
    <property type="project" value="UniProtKB-KW"/>
</dbReference>
<sequence>MKNLWVALLFSSFFAPGARAMDMKDVTTFGYARAGTGTNTFGGDQECFYNQGAGGWGGIGRNEFRLGNECTNYLELALTFHHVKTESQHVFTQFRIANSHNGDDATESSTQSTNFVEAFAEMSGVTEMPWSFWVGKRFYRDQDVFIDDYYYFGSMNGNGGGIGNIDLLGGKLSLAYLKRVTDTRTNIGKQGITVYDARLKNIEHTSWLKQNVWLAFGHAPESTNSTTKVHYEKSRGFVVGTLFDFNLNDKGFNHFALMYGQGVMNNFNLYGDSLITAGNMQSKQKRLRFINHTTFDVNEKWAFHLALSHERFIEQDNTKEQWLSLGARPMYRVTKNFHLLTEVGSSIVQSGGTRRLTRLTFAPQLSVNENIWGRPVLRAFYTHSFWNKANQSKVAENAPTYSNKLAGGSYGLQMETFF</sequence>
<keyword evidence="6" id="KW-0406">Ion transport</keyword>
<dbReference type="Proteomes" id="UP000235584">
    <property type="component" value="Chromosome"/>
</dbReference>
<dbReference type="InterPro" id="IPR036998">
    <property type="entry name" value="Porin_LamB_sf"/>
</dbReference>
<keyword evidence="9" id="KW-0998">Cell outer membrane</keyword>
<dbReference type="SUPFAM" id="SSF56935">
    <property type="entry name" value="Porins"/>
    <property type="match status" value="1"/>
</dbReference>
<keyword evidence="4" id="KW-1134">Transmembrane beta strand</keyword>
<dbReference type="KEGG" id="bsto:C0V70_05230"/>
<evidence type="ECO:0000256" key="3">
    <source>
        <dbReference type="ARBA" id="ARBA00022448"/>
    </source>
</evidence>
<dbReference type="Pfam" id="PF02264">
    <property type="entry name" value="LamB"/>
    <property type="match status" value="1"/>
</dbReference>